<gene>
    <name evidence="1" type="ORF">CR513_04186</name>
</gene>
<evidence type="ECO:0000313" key="2">
    <source>
        <dbReference type="Proteomes" id="UP000257109"/>
    </source>
</evidence>
<accession>A0A371I855</accession>
<sequence length="62" mass="7036">MDTSQTMMKQVLDNLEFLSSIKGDLGLKEISYVGVESRSGSKVDYDKEIIFNWLRSDADNCN</sequence>
<organism evidence="1 2">
    <name type="scientific">Mucuna pruriens</name>
    <name type="common">Velvet bean</name>
    <name type="synonym">Dolichos pruriens</name>
    <dbReference type="NCBI Taxonomy" id="157652"/>
    <lineage>
        <taxon>Eukaryota</taxon>
        <taxon>Viridiplantae</taxon>
        <taxon>Streptophyta</taxon>
        <taxon>Embryophyta</taxon>
        <taxon>Tracheophyta</taxon>
        <taxon>Spermatophyta</taxon>
        <taxon>Magnoliopsida</taxon>
        <taxon>eudicotyledons</taxon>
        <taxon>Gunneridae</taxon>
        <taxon>Pentapetalae</taxon>
        <taxon>rosids</taxon>
        <taxon>fabids</taxon>
        <taxon>Fabales</taxon>
        <taxon>Fabaceae</taxon>
        <taxon>Papilionoideae</taxon>
        <taxon>50 kb inversion clade</taxon>
        <taxon>NPAAA clade</taxon>
        <taxon>indigoferoid/millettioid clade</taxon>
        <taxon>Phaseoleae</taxon>
        <taxon>Mucuna</taxon>
    </lineage>
</organism>
<proteinExistence type="predicted"/>
<protein>
    <submittedName>
        <fullName evidence="1">Uncharacterized protein</fullName>
    </submittedName>
</protein>
<dbReference type="EMBL" id="QJKJ01000692">
    <property type="protein sequence ID" value="RDY11198.1"/>
    <property type="molecule type" value="Genomic_DNA"/>
</dbReference>
<reference evidence="1" key="1">
    <citation type="submission" date="2018-05" db="EMBL/GenBank/DDBJ databases">
        <title>Draft genome of Mucuna pruriens seed.</title>
        <authorList>
            <person name="Nnadi N.E."/>
            <person name="Vos R."/>
            <person name="Hasami M.H."/>
            <person name="Devisetty U.K."/>
            <person name="Aguiy J.C."/>
        </authorList>
    </citation>
    <scope>NUCLEOTIDE SEQUENCE [LARGE SCALE GENOMIC DNA]</scope>
    <source>
        <strain evidence="1">JCA_2017</strain>
    </source>
</reference>
<comment type="caution">
    <text evidence="1">The sequence shown here is derived from an EMBL/GenBank/DDBJ whole genome shotgun (WGS) entry which is preliminary data.</text>
</comment>
<dbReference type="OrthoDB" id="1700985at2759"/>
<keyword evidence="2" id="KW-1185">Reference proteome</keyword>
<dbReference type="Proteomes" id="UP000257109">
    <property type="component" value="Unassembled WGS sequence"/>
</dbReference>
<evidence type="ECO:0000313" key="1">
    <source>
        <dbReference type="EMBL" id="RDY11198.1"/>
    </source>
</evidence>
<feature type="non-terminal residue" evidence="1">
    <location>
        <position position="1"/>
    </location>
</feature>
<dbReference type="AlphaFoldDB" id="A0A371I855"/>
<name>A0A371I855_MUCPR</name>